<protein>
    <submittedName>
        <fullName evidence="2">Uncharacterized protein</fullName>
    </submittedName>
</protein>
<proteinExistence type="predicted"/>
<dbReference type="RefSeq" id="WP_091298431.1">
    <property type="nucleotide sequence ID" value="NZ_FOCE01000002.1"/>
</dbReference>
<dbReference type="AlphaFoldDB" id="A0A1H8C8Z0"/>
<evidence type="ECO:0000313" key="3">
    <source>
        <dbReference type="Proteomes" id="UP000198761"/>
    </source>
</evidence>
<evidence type="ECO:0000256" key="1">
    <source>
        <dbReference type="SAM" id="MobiDB-lite"/>
    </source>
</evidence>
<dbReference type="Proteomes" id="UP000198761">
    <property type="component" value="Unassembled WGS sequence"/>
</dbReference>
<feature type="compositionally biased region" description="Basic and acidic residues" evidence="1">
    <location>
        <begin position="1"/>
        <end position="15"/>
    </location>
</feature>
<keyword evidence="3" id="KW-1185">Reference proteome</keyword>
<gene>
    <name evidence="2" type="ORF">SAMN04488103_102436</name>
</gene>
<sequence length="90" mass="9758">MSARDKRQQAEADHRRAAHRDKWRAAHAARAGWTGEDRAAEAEALQAQIQSMVESGAVTVCPPDIALASRTTGHPDTARLISGWVTTPTQ</sequence>
<reference evidence="2 3" key="1">
    <citation type="submission" date="2016-10" db="EMBL/GenBank/DDBJ databases">
        <authorList>
            <person name="de Groot N.N."/>
        </authorList>
    </citation>
    <scope>NUCLEOTIDE SEQUENCE [LARGE SCALE GENOMIC DNA]</scope>
    <source>
        <strain evidence="2 3">DSM 3857</strain>
    </source>
</reference>
<dbReference type="EMBL" id="FOCE01000002">
    <property type="protein sequence ID" value="SEM91681.1"/>
    <property type="molecule type" value="Genomic_DNA"/>
</dbReference>
<feature type="region of interest" description="Disordered" evidence="1">
    <location>
        <begin position="1"/>
        <end position="35"/>
    </location>
</feature>
<organism evidence="2 3">
    <name type="scientific">Gemmobacter aquatilis</name>
    <dbReference type="NCBI Taxonomy" id="933059"/>
    <lineage>
        <taxon>Bacteria</taxon>
        <taxon>Pseudomonadati</taxon>
        <taxon>Pseudomonadota</taxon>
        <taxon>Alphaproteobacteria</taxon>
        <taxon>Rhodobacterales</taxon>
        <taxon>Paracoccaceae</taxon>
        <taxon>Gemmobacter</taxon>
    </lineage>
</organism>
<accession>A0A1H8C8Z0</accession>
<name>A0A1H8C8Z0_9RHOB</name>
<feature type="compositionally biased region" description="Basic residues" evidence="1">
    <location>
        <begin position="16"/>
        <end position="27"/>
    </location>
</feature>
<evidence type="ECO:0000313" key="2">
    <source>
        <dbReference type="EMBL" id="SEM91681.1"/>
    </source>
</evidence>
<dbReference type="STRING" id="933059.SAMN04488103_102436"/>